<proteinExistence type="inferred from homology"/>
<dbReference type="EMBL" id="CP011127">
    <property type="protein sequence ID" value="AMU86190.1"/>
    <property type="molecule type" value="Genomic_DNA"/>
</dbReference>
<dbReference type="GO" id="GO:0000287">
    <property type="term" value="F:magnesium ion binding"/>
    <property type="evidence" value="ECO:0007669"/>
    <property type="project" value="TreeGrafter"/>
</dbReference>
<dbReference type="GO" id="GO:0015095">
    <property type="term" value="F:magnesium ion transmembrane transporter activity"/>
    <property type="evidence" value="ECO:0007669"/>
    <property type="project" value="TreeGrafter"/>
</dbReference>
<dbReference type="Proteomes" id="UP000076394">
    <property type="component" value="Chromosome"/>
</dbReference>
<evidence type="ECO:0000256" key="2">
    <source>
        <dbReference type="ARBA" id="ARBA00009765"/>
    </source>
</evidence>
<name>A0A142V8P2_9CHLR</name>
<sequence length="316" mass="36678">MALTQVKNNTSNIESITYGNLTWINIENPQEVDTEYLAANYPFHPLDLDDVLSRRQRPKVDEYNEYLFFVLHFPFYNKELRTTVPAQLSVFIGGNYLITLHTGNLKPLVKLYREMELDESSRPEYFDHGSGFLMYRIVDRLVDYCLPITVKLLDNLEEVEDDIFAGSNSDLNIVKDIALLRRDIIATRRIIWPMRAVIGCLENKLRKFINQDMSVYFGDMTDHMDKIWDTLDETKEVIEGLSSTFDSMSSHRTNRAMRILTIVATILLPFTMVASIFGMNIPLPFQNSENAIYFVAVITAIIVSLMLYMFRRVRLI</sequence>
<dbReference type="RefSeq" id="WP_011308945.1">
    <property type="nucleotide sequence ID" value="NZ_AP024514.1"/>
</dbReference>
<dbReference type="SUPFAM" id="SSF144083">
    <property type="entry name" value="Magnesium transport protein CorA, transmembrane region"/>
    <property type="match status" value="1"/>
</dbReference>
<keyword evidence="4" id="KW-1003">Cell membrane</keyword>
<dbReference type="CDD" id="cd12822">
    <property type="entry name" value="TmCorA-like"/>
    <property type="match status" value="1"/>
</dbReference>
<comment type="similarity">
    <text evidence="2">Belongs to the CorA metal ion transporter (MIT) (TC 1.A.35) family.</text>
</comment>
<dbReference type="InterPro" id="IPR045863">
    <property type="entry name" value="CorA_TM1_TM2"/>
</dbReference>
<keyword evidence="3" id="KW-0813">Transport</keyword>
<evidence type="ECO:0000256" key="3">
    <source>
        <dbReference type="ARBA" id="ARBA00022448"/>
    </source>
</evidence>
<dbReference type="PANTHER" id="PTHR46494:SF1">
    <property type="entry name" value="CORA FAMILY METAL ION TRANSPORTER (EUROFUNG)"/>
    <property type="match status" value="1"/>
</dbReference>
<keyword evidence="6" id="KW-1133">Transmembrane helix</keyword>
<organism evidence="8 9">
    <name type="scientific">Dehalococcoides mccartyi</name>
    <dbReference type="NCBI Taxonomy" id="61435"/>
    <lineage>
        <taxon>Bacteria</taxon>
        <taxon>Bacillati</taxon>
        <taxon>Chloroflexota</taxon>
        <taxon>Dehalococcoidia</taxon>
        <taxon>Dehalococcoidales</taxon>
        <taxon>Dehalococcoidaceae</taxon>
        <taxon>Dehalococcoides</taxon>
    </lineage>
</organism>
<evidence type="ECO:0000313" key="8">
    <source>
        <dbReference type="EMBL" id="AMU86190.1"/>
    </source>
</evidence>
<keyword evidence="7" id="KW-0472">Membrane</keyword>
<evidence type="ECO:0000256" key="5">
    <source>
        <dbReference type="ARBA" id="ARBA00022692"/>
    </source>
</evidence>
<evidence type="ECO:0000256" key="4">
    <source>
        <dbReference type="ARBA" id="ARBA00022475"/>
    </source>
</evidence>
<dbReference type="InterPro" id="IPR002523">
    <property type="entry name" value="MgTranspt_CorA/ZnTranspt_ZntB"/>
</dbReference>
<dbReference type="InterPro" id="IPR045861">
    <property type="entry name" value="CorA_cytoplasmic_dom"/>
</dbReference>
<dbReference type="Gene3D" id="1.20.58.340">
    <property type="entry name" value="Magnesium transport protein CorA, transmembrane region"/>
    <property type="match status" value="2"/>
</dbReference>
<dbReference type="GO" id="GO:0015087">
    <property type="term" value="F:cobalt ion transmembrane transporter activity"/>
    <property type="evidence" value="ECO:0007669"/>
    <property type="project" value="TreeGrafter"/>
</dbReference>
<dbReference type="Gene3D" id="3.30.460.20">
    <property type="entry name" value="CorA soluble domain-like"/>
    <property type="match status" value="1"/>
</dbReference>
<dbReference type="PANTHER" id="PTHR46494">
    <property type="entry name" value="CORA FAMILY METAL ION TRANSPORTER (EUROFUNG)"/>
    <property type="match status" value="1"/>
</dbReference>
<dbReference type="AlphaFoldDB" id="A0A142V8P2"/>
<evidence type="ECO:0000256" key="6">
    <source>
        <dbReference type="ARBA" id="ARBA00022989"/>
    </source>
</evidence>
<dbReference type="GO" id="GO:0005886">
    <property type="term" value="C:plasma membrane"/>
    <property type="evidence" value="ECO:0007669"/>
    <property type="project" value="UniProtKB-SubCell"/>
</dbReference>
<evidence type="ECO:0000256" key="7">
    <source>
        <dbReference type="ARBA" id="ARBA00023136"/>
    </source>
</evidence>
<dbReference type="Pfam" id="PF01544">
    <property type="entry name" value="CorA"/>
    <property type="match status" value="1"/>
</dbReference>
<evidence type="ECO:0000256" key="1">
    <source>
        <dbReference type="ARBA" id="ARBA00004651"/>
    </source>
</evidence>
<evidence type="ECO:0000313" key="9">
    <source>
        <dbReference type="Proteomes" id="UP000076394"/>
    </source>
</evidence>
<dbReference type="SUPFAM" id="SSF143865">
    <property type="entry name" value="CorA soluble domain-like"/>
    <property type="match status" value="1"/>
</dbReference>
<keyword evidence="5" id="KW-0812">Transmembrane</keyword>
<protein>
    <submittedName>
        <fullName evidence="8">Magnesium and cobalt transport protein</fullName>
    </submittedName>
</protein>
<accession>A0A142V8P2</accession>
<dbReference type="OMA" id="MVSVRIF"/>
<dbReference type="GO" id="GO:0050897">
    <property type="term" value="F:cobalt ion binding"/>
    <property type="evidence" value="ECO:0007669"/>
    <property type="project" value="TreeGrafter"/>
</dbReference>
<dbReference type="OrthoDB" id="9803416at2"/>
<dbReference type="PATRIC" id="fig|61435.13.peg.396"/>
<reference evidence="8 9" key="1">
    <citation type="submission" date="2015-03" db="EMBL/GenBank/DDBJ databases">
        <title>Genomic characterization of Dehalococcoides mccartyi strain 11a5, an unusal plasmid-containing chloroethene dechlorinator.</title>
        <authorList>
            <person name="Zhao S."/>
            <person name="Ding C."/>
            <person name="He J."/>
        </authorList>
    </citation>
    <scope>NUCLEOTIDE SEQUENCE [LARGE SCALE GENOMIC DNA]</scope>
    <source>
        <strain evidence="8 9">11a5</strain>
    </source>
</reference>
<gene>
    <name evidence="8" type="ORF">Dm11a5_0364</name>
</gene>
<comment type="subcellular location">
    <subcellularLocation>
        <location evidence="1">Cell membrane</location>
        <topology evidence="1">Multi-pass membrane protein</topology>
    </subcellularLocation>
</comment>